<name>A0AAD6XAR1_9AGAR</name>
<comment type="caution">
    <text evidence="1">The sequence shown here is derived from an EMBL/GenBank/DDBJ whole genome shotgun (WGS) entry which is preliminary data.</text>
</comment>
<organism evidence="1 2">
    <name type="scientific">Mycena alexandri</name>
    <dbReference type="NCBI Taxonomy" id="1745969"/>
    <lineage>
        <taxon>Eukaryota</taxon>
        <taxon>Fungi</taxon>
        <taxon>Dikarya</taxon>
        <taxon>Basidiomycota</taxon>
        <taxon>Agaricomycotina</taxon>
        <taxon>Agaricomycetes</taxon>
        <taxon>Agaricomycetidae</taxon>
        <taxon>Agaricales</taxon>
        <taxon>Marasmiineae</taxon>
        <taxon>Mycenaceae</taxon>
        <taxon>Mycena</taxon>
    </lineage>
</organism>
<accession>A0AAD6XAR1</accession>
<sequence>MPYWRSWQQICVELLAGNPSYEPNPSIECDTDPAVHRRLEYLRPILGHIHYGGARFQKASIEMAFESEGRVLSQALCELRANVRSPGGPSDTQVLRAMWRNRSELHYVANFREPLEIDVGDIGYIVGEPPRFVRLANVRPRITDGWAFEPLIVQPLKCFPPDKWTQTTVQGIIRHKFLFPSSGPVDLADWRAGRPRLDKDFLLRRINLPRESGLVVDCSEAWNVLAESATTIASNHSECPVSASDLILSLSILIPPSNSF</sequence>
<reference evidence="1" key="1">
    <citation type="submission" date="2023-03" db="EMBL/GenBank/DDBJ databases">
        <title>Massive genome expansion in bonnet fungi (Mycena s.s.) driven by repeated elements and novel gene families across ecological guilds.</title>
        <authorList>
            <consortium name="Lawrence Berkeley National Laboratory"/>
            <person name="Harder C.B."/>
            <person name="Miyauchi S."/>
            <person name="Viragh M."/>
            <person name="Kuo A."/>
            <person name="Thoen E."/>
            <person name="Andreopoulos B."/>
            <person name="Lu D."/>
            <person name="Skrede I."/>
            <person name="Drula E."/>
            <person name="Henrissat B."/>
            <person name="Morin E."/>
            <person name="Kohler A."/>
            <person name="Barry K."/>
            <person name="LaButti K."/>
            <person name="Morin E."/>
            <person name="Salamov A."/>
            <person name="Lipzen A."/>
            <person name="Mereny Z."/>
            <person name="Hegedus B."/>
            <person name="Baldrian P."/>
            <person name="Stursova M."/>
            <person name="Weitz H."/>
            <person name="Taylor A."/>
            <person name="Grigoriev I.V."/>
            <person name="Nagy L.G."/>
            <person name="Martin F."/>
            <person name="Kauserud H."/>
        </authorList>
    </citation>
    <scope>NUCLEOTIDE SEQUENCE</scope>
    <source>
        <strain evidence="1">CBHHK200</strain>
    </source>
</reference>
<gene>
    <name evidence="1" type="ORF">C8F04DRAFT_59053</name>
</gene>
<evidence type="ECO:0000313" key="1">
    <source>
        <dbReference type="EMBL" id="KAJ7042967.1"/>
    </source>
</evidence>
<keyword evidence="2" id="KW-1185">Reference proteome</keyword>
<dbReference type="AlphaFoldDB" id="A0AAD6XAR1"/>
<evidence type="ECO:0000313" key="2">
    <source>
        <dbReference type="Proteomes" id="UP001218188"/>
    </source>
</evidence>
<protein>
    <submittedName>
        <fullName evidence="1">Uncharacterized protein</fullName>
    </submittedName>
</protein>
<proteinExistence type="predicted"/>
<dbReference type="Proteomes" id="UP001218188">
    <property type="component" value="Unassembled WGS sequence"/>
</dbReference>
<dbReference type="EMBL" id="JARJCM010000011">
    <property type="protein sequence ID" value="KAJ7042967.1"/>
    <property type="molecule type" value="Genomic_DNA"/>
</dbReference>